<dbReference type="SFLD" id="SFLDG01140">
    <property type="entry name" value="C2.B:_Phosphomannomutase_and_P"/>
    <property type="match status" value="1"/>
</dbReference>
<dbReference type="GO" id="GO:0005829">
    <property type="term" value="C:cytosol"/>
    <property type="evidence" value="ECO:0007669"/>
    <property type="project" value="TreeGrafter"/>
</dbReference>
<keyword evidence="1" id="KW-0378">Hydrolase</keyword>
<reference evidence="1 2" key="1">
    <citation type="submission" date="2017-08" db="EMBL/GenBank/DDBJ databases">
        <title>Genomes of Fischerella (Mastigocladus) sp. strains.</title>
        <authorList>
            <person name="Miller S.R."/>
        </authorList>
    </citation>
    <scope>NUCLEOTIDE SEQUENCE [LARGE SCALE GENOMIC DNA]</scope>
    <source>
        <strain evidence="1 2">CCMEE 5323</strain>
    </source>
</reference>
<dbReference type="InterPro" id="IPR023214">
    <property type="entry name" value="HAD_sf"/>
</dbReference>
<dbReference type="InterPro" id="IPR006379">
    <property type="entry name" value="HAD-SF_hydro_IIB"/>
</dbReference>
<evidence type="ECO:0000313" key="2">
    <source>
        <dbReference type="Proteomes" id="UP000235036"/>
    </source>
</evidence>
<organism evidence="1 2">
    <name type="scientific">Fischerella muscicola CCMEE 5323</name>
    <dbReference type="NCBI Taxonomy" id="2019572"/>
    <lineage>
        <taxon>Bacteria</taxon>
        <taxon>Bacillati</taxon>
        <taxon>Cyanobacteriota</taxon>
        <taxon>Cyanophyceae</taxon>
        <taxon>Nostocales</taxon>
        <taxon>Hapalosiphonaceae</taxon>
        <taxon>Fischerella</taxon>
    </lineage>
</organism>
<dbReference type="Pfam" id="PF08282">
    <property type="entry name" value="Hydrolase_3"/>
    <property type="match status" value="1"/>
</dbReference>
<dbReference type="NCBIfam" id="TIGR01484">
    <property type="entry name" value="HAD-SF-IIB"/>
    <property type="match status" value="1"/>
</dbReference>
<dbReference type="NCBIfam" id="TIGR00099">
    <property type="entry name" value="Cof-subfamily"/>
    <property type="match status" value="1"/>
</dbReference>
<dbReference type="InterPro" id="IPR036412">
    <property type="entry name" value="HAD-like_sf"/>
</dbReference>
<dbReference type="Gene3D" id="3.40.50.1000">
    <property type="entry name" value="HAD superfamily/HAD-like"/>
    <property type="match status" value="1"/>
</dbReference>
<dbReference type="PANTHER" id="PTHR10000">
    <property type="entry name" value="PHOSPHOSERINE PHOSPHATASE"/>
    <property type="match status" value="1"/>
</dbReference>
<gene>
    <name evidence="1" type="ORF">CEN44_02005</name>
</gene>
<dbReference type="SFLD" id="SFLDS00003">
    <property type="entry name" value="Haloacid_Dehalogenase"/>
    <property type="match status" value="1"/>
</dbReference>
<dbReference type="CDD" id="cd07516">
    <property type="entry name" value="HAD_Pase"/>
    <property type="match status" value="1"/>
</dbReference>
<keyword evidence="2" id="KW-1185">Reference proteome</keyword>
<dbReference type="PROSITE" id="PS01229">
    <property type="entry name" value="COF_2"/>
    <property type="match status" value="1"/>
</dbReference>
<dbReference type="InterPro" id="IPR000150">
    <property type="entry name" value="Cof"/>
</dbReference>
<dbReference type="SFLD" id="SFLDG01144">
    <property type="entry name" value="C2.B.4:_PGP_Like"/>
    <property type="match status" value="1"/>
</dbReference>
<evidence type="ECO:0000313" key="1">
    <source>
        <dbReference type="EMBL" id="PLZ93878.1"/>
    </source>
</evidence>
<comment type="caution">
    <text evidence="1">The sequence shown here is derived from an EMBL/GenBank/DDBJ whole genome shotgun (WGS) entry which is preliminary data.</text>
</comment>
<dbReference type="EMBL" id="NRQW01000047">
    <property type="protein sequence ID" value="PLZ93878.1"/>
    <property type="molecule type" value="Genomic_DNA"/>
</dbReference>
<dbReference type="PANTHER" id="PTHR10000:SF8">
    <property type="entry name" value="HAD SUPERFAMILY HYDROLASE-LIKE, TYPE 3"/>
    <property type="match status" value="1"/>
</dbReference>
<sequence length="289" mass="31875">MISAENVYFHKLHQITSGNKISYFRMVAFDMDGTLLDPHHQLSERTIAAVKMIARKGIIVLLATARMASAVKNHLEKLGTPGLIVAHNGALVKDVKTGEIYHHQTIPKDVVAALLNLLSGQETIIHFNCDDHIYLTTPNPYSDRYSQELQVALQYISSLEQLEETPTSILVIDTKDVLEQLLTQVSAQLQGKVDCILVPWQGNIWRMQFLPPNTSKGKGVLQVAKHLGIEPEAIISFGDNYNDIEMIQNVGLGIAMGNAVPELKQVADFVTLSNREDGVALALEALFGV</sequence>
<proteinExistence type="predicted"/>
<dbReference type="AlphaFoldDB" id="A0A2N6K8E4"/>
<dbReference type="GO" id="GO:0000287">
    <property type="term" value="F:magnesium ion binding"/>
    <property type="evidence" value="ECO:0007669"/>
    <property type="project" value="TreeGrafter"/>
</dbReference>
<dbReference type="SUPFAM" id="SSF56784">
    <property type="entry name" value="HAD-like"/>
    <property type="match status" value="1"/>
</dbReference>
<accession>A0A2N6K8E4</accession>
<dbReference type="Proteomes" id="UP000235036">
    <property type="component" value="Unassembled WGS sequence"/>
</dbReference>
<name>A0A2N6K8E4_FISMU</name>
<dbReference type="Gene3D" id="3.30.1240.10">
    <property type="match status" value="1"/>
</dbReference>
<dbReference type="GO" id="GO:0016791">
    <property type="term" value="F:phosphatase activity"/>
    <property type="evidence" value="ECO:0007669"/>
    <property type="project" value="TreeGrafter"/>
</dbReference>
<protein>
    <submittedName>
        <fullName evidence="1">Cof-type HAD-IIB family hydrolase</fullName>
    </submittedName>
</protein>